<keyword evidence="4 6" id="KW-0472">Membrane</keyword>
<evidence type="ECO:0000256" key="6">
    <source>
        <dbReference type="SAM" id="Phobius"/>
    </source>
</evidence>
<evidence type="ECO:0000313" key="8">
    <source>
        <dbReference type="EMBL" id="RPA88144.1"/>
    </source>
</evidence>
<feature type="transmembrane region" description="Helical" evidence="6">
    <location>
        <begin position="6"/>
        <end position="27"/>
    </location>
</feature>
<evidence type="ECO:0000256" key="3">
    <source>
        <dbReference type="ARBA" id="ARBA00022989"/>
    </source>
</evidence>
<evidence type="ECO:0000256" key="2">
    <source>
        <dbReference type="ARBA" id="ARBA00022692"/>
    </source>
</evidence>
<gene>
    <name evidence="8" type="ORF">BJ508DRAFT_202507</name>
</gene>
<dbReference type="GO" id="GO:0036376">
    <property type="term" value="P:sodium ion export across plasma membrane"/>
    <property type="evidence" value="ECO:0007669"/>
    <property type="project" value="InterPro"/>
</dbReference>
<dbReference type="OrthoDB" id="5327978at2759"/>
<feature type="transmembrane region" description="Helical" evidence="6">
    <location>
        <begin position="403"/>
        <end position="429"/>
    </location>
</feature>
<sequence length="488" mass="54942">MPQLHLTSFNIACSVFGGFFLIFNLVSSVLKDHLYLSDSLNATVIGIALGPLAARLIRPYDYGKPFPILIEFARLLLGVQLVLTGIQLPKRYIRDNWWSLSMLLVPVMTVSWLISSTILYLLIPDFHYLHAMILGACLTPTDPILSNAVIVGKYARQHTPQHTRLIISAESGANDGFGYPYLYLALYLTDYPTGRAIGVWFYEAWAYTILLSVVYGVLVAWLGQYLLRKAAEKQFADIEGISVFGIVLAVFLIGTCGLLGIDDLLACFAAGNVFTWNDWFRKITRDDSLQTTMDYVLTASFFAYYGATLPWPDFDLEHVPFWRFFVSGILVLVFKRIPPLIAFYKAIPAVRKFKEALFVGHFGPVGVGAIYYAGIALEHLHQKHGEDHITDKLSRGDRRLLEILGPFVLFTVLLSVVIHGLSIPVFMLVKNIPIVYQKGPRRWLEHYWRPDVRMRLLEWKGSSSESDEELGSKDGIGFESSSDSNPSL</sequence>
<evidence type="ECO:0000313" key="9">
    <source>
        <dbReference type="Proteomes" id="UP000275078"/>
    </source>
</evidence>
<dbReference type="Gene3D" id="1.20.1530.20">
    <property type="match status" value="1"/>
</dbReference>
<keyword evidence="2 6" id="KW-0812">Transmembrane</keyword>
<feature type="region of interest" description="Disordered" evidence="5">
    <location>
        <begin position="462"/>
        <end position="488"/>
    </location>
</feature>
<comment type="subcellular location">
    <subcellularLocation>
        <location evidence="1">Membrane</location>
        <topology evidence="1">Multi-pass membrane protein</topology>
    </subcellularLocation>
</comment>
<dbReference type="InterPro" id="IPR038770">
    <property type="entry name" value="Na+/solute_symporter_sf"/>
</dbReference>
<dbReference type="EMBL" id="ML119645">
    <property type="protein sequence ID" value="RPA88144.1"/>
    <property type="molecule type" value="Genomic_DNA"/>
</dbReference>
<feature type="transmembrane region" description="Helical" evidence="6">
    <location>
        <begin position="34"/>
        <end position="54"/>
    </location>
</feature>
<dbReference type="GO" id="GO:0120029">
    <property type="term" value="P:proton export across plasma membrane"/>
    <property type="evidence" value="ECO:0007669"/>
    <property type="project" value="InterPro"/>
</dbReference>
<reference evidence="8 9" key="1">
    <citation type="journal article" date="2018" name="Nat. Ecol. Evol.">
        <title>Pezizomycetes genomes reveal the molecular basis of ectomycorrhizal truffle lifestyle.</title>
        <authorList>
            <person name="Murat C."/>
            <person name="Payen T."/>
            <person name="Noel B."/>
            <person name="Kuo A."/>
            <person name="Morin E."/>
            <person name="Chen J."/>
            <person name="Kohler A."/>
            <person name="Krizsan K."/>
            <person name="Balestrini R."/>
            <person name="Da Silva C."/>
            <person name="Montanini B."/>
            <person name="Hainaut M."/>
            <person name="Levati E."/>
            <person name="Barry K.W."/>
            <person name="Belfiori B."/>
            <person name="Cichocki N."/>
            <person name="Clum A."/>
            <person name="Dockter R.B."/>
            <person name="Fauchery L."/>
            <person name="Guy J."/>
            <person name="Iotti M."/>
            <person name="Le Tacon F."/>
            <person name="Lindquist E.A."/>
            <person name="Lipzen A."/>
            <person name="Malagnac F."/>
            <person name="Mello A."/>
            <person name="Molinier V."/>
            <person name="Miyauchi S."/>
            <person name="Poulain J."/>
            <person name="Riccioni C."/>
            <person name="Rubini A."/>
            <person name="Sitrit Y."/>
            <person name="Splivallo R."/>
            <person name="Traeger S."/>
            <person name="Wang M."/>
            <person name="Zifcakova L."/>
            <person name="Wipf D."/>
            <person name="Zambonelli A."/>
            <person name="Paolocci F."/>
            <person name="Nowrousian M."/>
            <person name="Ottonello S."/>
            <person name="Baldrian P."/>
            <person name="Spatafora J.W."/>
            <person name="Henrissat B."/>
            <person name="Nagy L.G."/>
            <person name="Aury J.M."/>
            <person name="Wincker P."/>
            <person name="Grigoriev I.V."/>
            <person name="Bonfante P."/>
            <person name="Martin F.M."/>
        </authorList>
    </citation>
    <scope>NUCLEOTIDE SEQUENCE [LARGE SCALE GENOMIC DNA]</scope>
    <source>
        <strain evidence="8 9">RN42</strain>
    </source>
</reference>
<protein>
    <submittedName>
        <fullName evidence="8">Na/H antiporter</fullName>
    </submittedName>
</protein>
<evidence type="ECO:0000256" key="1">
    <source>
        <dbReference type="ARBA" id="ARBA00004141"/>
    </source>
</evidence>
<feature type="transmembrane region" description="Helical" evidence="6">
    <location>
        <begin position="204"/>
        <end position="227"/>
    </location>
</feature>
<keyword evidence="9" id="KW-1185">Reference proteome</keyword>
<name>A0A3N4J2N0_ASCIM</name>
<feature type="transmembrane region" description="Helical" evidence="6">
    <location>
        <begin position="321"/>
        <end position="344"/>
    </location>
</feature>
<feature type="compositionally biased region" description="Polar residues" evidence="5">
    <location>
        <begin position="479"/>
        <end position="488"/>
    </location>
</feature>
<feature type="transmembrane region" description="Helical" evidence="6">
    <location>
        <begin position="66"/>
        <end position="86"/>
    </location>
</feature>
<keyword evidence="3 6" id="KW-1133">Transmembrane helix</keyword>
<feature type="transmembrane region" description="Helical" evidence="6">
    <location>
        <begin position="356"/>
        <end position="377"/>
    </location>
</feature>
<dbReference type="PANTHER" id="PTHR31382">
    <property type="entry name" value="NA(+)/H(+) ANTIPORTER"/>
    <property type="match status" value="1"/>
</dbReference>
<proteinExistence type="predicted"/>
<dbReference type="GO" id="GO:0015385">
    <property type="term" value="F:sodium:proton antiporter activity"/>
    <property type="evidence" value="ECO:0007669"/>
    <property type="project" value="InterPro"/>
</dbReference>
<evidence type="ECO:0000256" key="4">
    <source>
        <dbReference type="ARBA" id="ARBA00023136"/>
    </source>
</evidence>
<dbReference type="Pfam" id="PF00999">
    <property type="entry name" value="Na_H_Exchanger"/>
    <property type="match status" value="1"/>
</dbReference>
<dbReference type="InterPro" id="IPR006153">
    <property type="entry name" value="Cation/H_exchanger_TM"/>
</dbReference>
<feature type="transmembrane region" description="Helical" evidence="6">
    <location>
        <begin position="239"/>
        <end position="261"/>
    </location>
</feature>
<dbReference type="GO" id="GO:0005886">
    <property type="term" value="C:plasma membrane"/>
    <property type="evidence" value="ECO:0007669"/>
    <property type="project" value="InterPro"/>
</dbReference>
<dbReference type="PANTHER" id="PTHR31382:SF1">
    <property type="entry name" value="SODIUM ION_PROTON EXCHANGER (EUROFUNG)"/>
    <property type="match status" value="1"/>
</dbReference>
<dbReference type="STRING" id="1160509.A0A3N4J2N0"/>
<dbReference type="InterPro" id="IPR004712">
    <property type="entry name" value="Na+/H+_antiporter_fungi"/>
</dbReference>
<evidence type="ECO:0000256" key="5">
    <source>
        <dbReference type="SAM" id="MobiDB-lite"/>
    </source>
</evidence>
<evidence type="ECO:0000259" key="7">
    <source>
        <dbReference type="Pfam" id="PF00999"/>
    </source>
</evidence>
<feature type="domain" description="Cation/H+ exchanger transmembrane" evidence="7">
    <location>
        <begin position="29"/>
        <end position="427"/>
    </location>
</feature>
<accession>A0A3N4J2N0</accession>
<dbReference type="AlphaFoldDB" id="A0A3N4J2N0"/>
<organism evidence="8 9">
    <name type="scientific">Ascobolus immersus RN42</name>
    <dbReference type="NCBI Taxonomy" id="1160509"/>
    <lineage>
        <taxon>Eukaryota</taxon>
        <taxon>Fungi</taxon>
        <taxon>Dikarya</taxon>
        <taxon>Ascomycota</taxon>
        <taxon>Pezizomycotina</taxon>
        <taxon>Pezizomycetes</taxon>
        <taxon>Pezizales</taxon>
        <taxon>Ascobolaceae</taxon>
        <taxon>Ascobolus</taxon>
    </lineage>
</organism>
<dbReference type="Proteomes" id="UP000275078">
    <property type="component" value="Unassembled WGS sequence"/>
</dbReference>
<feature type="transmembrane region" description="Helical" evidence="6">
    <location>
        <begin position="98"/>
        <end position="123"/>
    </location>
</feature>
<dbReference type="GO" id="GO:0042391">
    <property type="term" value="P:regulation of membrane potential"/>
    <property type="evidence" value="ECO:0007669"/>
    <property type="project" value="InterPro"/>
</dbReference>